<keyword evidence="2" id="KW-1185">Reference proteome</keyword>
<evidence type="ECO:0000313" key="1">
    <source>
        <dbReference type="EMBL" id="APG63382.1"/>
    </source>
</evidence>
<gene>
    <name evidence="1" type="ORF">LPB140_11955</name>
</gene>
<name>A0A1L3JE22_9SPHN</name>
<proteinExistence type="predicted"/>
<reference evidence="1 2" key="1">
    <citation type="submission" date="2016-11" db="EMBL/GenBank/DDBJ databases">
        <title>Sphingorhabdus sp. LPB0140, isolated from marine environment.</title>
        <authorList>
            <person name="Kim E."/>
            <person name="Yi H."/>
        </authorList>
    </citation>
    <scope>NUCLEOTIDE SEQUENCE [LARGE SCALE GENOMIC DNA]</scope>
    <source>
        <strain evidence="1 2">LPB0140</strain>
    </source>
</reference>
<dbReference type="RefSeq" id="WP_072560035.1">
    <property type="nucleotide sequence ID" value="NZ_CP018154.1"/>
</dbReference>
<dbReference type="OrthoDB" id="7594780at2"/>
<dbReference type="KEGG" id="sphl:LPB140_11955"/>
<organism evidence="1 2">
    <name type="scientific">Sphingorhabdus lutea</name>
    <dbReference type="NCBI Taxonomy" id="1913578"/>
    <lineage>
        <taxon>Bacteria</taxon>
        <taxon>Pseudomonadati</taxon>
        <taxon>Pseudomonadota</taxon>
        <taxon>Alphaproteobacteria</taxon>
        <taxon>Sphingomonadales</taxon>
        <taxon>Sphingomonadaceae</taxon>
        <taxon>Sphingorhabdus</taxon>
    </lineage>
</organism>
<evidence type="ECO:0000313" key="2">
    <source>
        <dbReference type="Proteomes" id="UP000242561"/>
    </source>
</evidence>
<dbReference type="Proteomes" id="UP000242561">
    <property type="component" value="Chromosome"/>
</dbReference>
<sequence>MASLTLLGGCSAQMGDFPSLKQRPYEKESAQNMAPSTHSPAILSAQALAEVNNDLAAIKNDINEAQKMHQDAASLYDSKLNKGRAAVNAAQNARIGSEQWAVAQVELSRLDAARAGSVGALALCTSMIVRLDAVEVRAMAYADIMANILEQRGKCEQIAQNVAIQDKEVEGLFNKLSK</sequence>
<protein>
    <submittedName>
        <fullName evidence="1">Uncharacterized protein</fullName>
    </submittedName>
</protein>
<accession>A0A1L3JE22</accession>
<dbReference type="AlphaFoldDB" id="A0A1L3JE22"/>
<dbReference type="EMBL" id="CP018154">
    <property type="protein sequence ID" value="APG63382.1"/>
    <property type="molecule type" value="Genomic_DNA"/>
</dbReference>